<keyword evidence="9" id="KW-1185">Reference proteome</keyword>
<name>A0AAV2SDB0_MEGNR</name>
<dbReference type="EMBL" id="CAXKWB010058068">
    <property type="protein sequence ID" value="CAL4180254.1"/>
    <property type="molecule type" value="Genomic_DNA"/>
</dbReference>
<evidence type="ECO:0000313" key="9">
    <source>
        <dbReference type="Proteomes" id="UP001497623"/>
    </source>
</evidence>
<reference evidence="8 9" key="1">
    <citation type="submission" date="2024-05" db="EMBL/GenBank/DDBJ databases">
        <authorList>
            <person name="Wallberg A."/>
        </authorList>
    </citation>
    <scope>NUCLEOTIDE SEQUENCE [LARGE SCALE GENOMIC DNA]</scope>
</reference>
<dbReference type="PANTHER" id="PTHR43876">
    <property type="entry name" value="UBIQUINONE BIOSYNTHESIS MONOOXYGENASE COQ6, MITOCHONDRIAL"/>
    <property type="match status" value="1"/>
</dbReference>
<accession>A0AAV2SDB0</accession>
<proteinExistence type="inferred from homology"/>
<evidence type="ECO:0000313" key="8">
    <source>
        <dbReference type="EMBL" id="CAL4180254.1"/>
    </source>
</evidence>
<organism evidence="8 9">
    <name type="scientific">Meganyctiphanes norvegica</name>
    <name type="common">Northern krill</name>
    <name type="synonym">Thysanopoda norvegica</name>
    <dbReference type="NCBI Taxonomy" id="48144"/>
    <lineage>
        <taxon>Eukaryota</taxon>
        <taxon>Metazoa</taxon>
        <taxon>Ecdysozoa</taxon>
        <taxon>Arthropoda</taxon>
        <taxon>Crustacea</taxon>
        <taxon>Multicrustacea</taxon>
        <taxon>Malacostraca</taxon>
        <taxon>Eumalacostraca</taxon>
        <taxon>Eucarida</taxon>
        <taxon>Euphausiacea</taxon>
        <taxon>Euphausiidae</taxon>
        <taxon>Meganyctiphanes</taxon>
    </lineage>
</organism>
<evidence type="ECO:0000256" key="5">
    <source>
        <dbReference type="ARBA" id="ARBA00023002"/>
    </source>
</evidence>
<comment type="similarity">
    <text evidence="2">Belongs to the UbiH/COQ6 family.</text>
</comment>
<dbReference type="InterPro" id="IPR002938">
    <property type="entry name" value="FAD-bd"/>
</dbReference>
<keyword evidence="3" id="KW-0285">Flavoprotein</keyword>
<dbReference type="InterPro" id="IPR018168">
    <property type="entry name" value="Ubi_Hdrlase_CS"/>
</dbReference>
<evidence type="ECO:0000256" key="3">
    <source>
        <dbReference type="ARBA" id="ARBA00022630"/>
    </source>
</evidence>
<dbReference type="GO" id="GO:0071949">
    <property type="term" value="F:FAD binding"/>
    <property type="evidence" value="ECO:0007669"/>
    <property type="project" value="InterPro"/>
</dbReference>
<evidence type="ECO:0000256" key="2">
    <source>
        <dbReference type="ARBA" id="ARBA00005349"/>
    </source>
</evidence>
<dbReference type="PANTHER" id="PTHR43876:SF7">
    <property type="entry name" value="UBIQUINONE BIOSYNTHESIS MONOOXYGENASE COQ6, MITOCHONDRIAL"/>
    <property type="match status" value="1"/>
</dbReference>
<comment type="caution">
    <text evidence="8">The sequence shown here is derived from an EMBL/GenBank/DDBJ whole genome shotgun (WGS) entry which is preliminary data.</text>
</comment>
<dbReference type="PROSITE" id="PS01304">
    <property type="entry name" value="UBIH"/>
    <property type="match status" value="1"/>
</dbReference>
<dbReference type="GO" id="GO:0016705">
    <property type="term" value="F:oxidoreductase activity, acting on paired donors, with incorporation or reduction of molecular oxygen"/>
    <property type="evidence" value="ECO:0007669"/>
    <property type="project" value="InterPro"/>
</dbReference>
<evidence type="ECO:0000256" key="6">
    <source>
        <dbReference type="ARBA" id="ARBA00023033"/>
    </source>
</evidence>
<gene>
    <name evidence="8" type="ORF">MNOR_LOCUS35288</name>
</gene>
<dbReference type="FunFam" id="3.50.50.60:FF:000021">
    <property type="entry name" value="Ubiquinone biosynthesis monooxygenase COQ6"/>
    <property type="match status" value="1"/>
</dbReference>
<sequence>MRTPPTPQRNIIFLKDLNVLNVNMNVNIGNFGISEYAECEYEYVLTAGPFGQAKDLMPGCQVKNNARITQKTRTEKHTGPYRRWIYPRKYLVTMCDAYLSDSAITLYKRTSTHDTKLHFNPEVYMKNRFFITHALAVLDKMTTVTIPLMVNNTFGLATLVTVIEPRAPSIIFELGLSNRHLQKSHASELAVVLGQGYVRTLAVLFVCCDKKKKRSHEATVSWLTSHQRTRVSSHLYLCISPEENTTAWQRFLPTGPIALLPLSNEKTSLVWSTTRASAKALLRLSDDEFIDAVNRSVWEDRGVDPVIQNLHERWMNILSLIPGKESVRQLPPSMKAVVPRSRAAFPLGLGHATHYVAPRVALIGDAAHRVHPLAGQGVNLGFGDVDGLFNTIENAVLQGADIGDEKELYEYEKSRQCHNVRTMASIDGLHRLYSTTLAPIVLARTLGLSTVNALNPLKKFIMKHAEGSQG</sequence>
<keyword evidence="5" id="KW-0560">Oxidoreductase</keyword>
<keyword evidence="4" id="KW-0274">FAD</keyword>
<evidence type="ECO:0000259" key="7">
    <source>
        <dbReference type="Pfam" id="PF01494"/>
    </source>
</evidence>
<dbReference type="InterPro" id="IPR051205">
    <property type="entry name" value="UbiH/COQ6_monooxygenase"/>
</dbReference>
<protein>
    <recommendedName>
        <fullName evidence="7">FAD-binding domain-containing protein</fullName>
    </recommendedName>
</protein>
<dbReference type="InterPro" id="IPR036188">
    <property type="entry name" value="FAD/NAD-bd_sf"/>
</dbReference>
<dbReference type="Gene3D" id="3.30.9.10">
    <property type="entry name" value="D-Amino Acid Oxidase, subunit A, domain 2"/>
    <property type="match status" value="1"/>
</dbReference>
<feature type="non-terminal residue" evidence="8">
    <location>
        <position position="470"/>
    </location>
</feature>
<dbReference type="GO" id="GO:0004497">
    <property type="term" value="F:monooxygenase activity"/>
    <property type="evidence" value="ECO:0007669"/>
    <property type="project" value="UniProtKB-KW"/>
</dbReference>
<dbReference type="Proteomes" id="UP001497623">
    <property type="component" value="Unassembled WGS sequence"/>
</dbReference>
<dbReference type="GO" id="GO:0006744">
    <property type="term" value="P:ubiquinone biosynthetic process"/>
    <property type="evidence" value="ECO:0007669"/>
    <property type="project" value="InterPro"/>
</dbReference>
<evidence type="ECO:0000256" key="4">
    <source>
        <dbReference type="ARBA" id="ARBA00022827"/>
    </source>
</evidence>
<dbReference type="SUPFAM" id="SSF51905">
    <property type="entry name" value="FAD/NAD(P)-binding domain"/>
    <property type="match status" value="1"/>
</dbReference>
<dbReference type="AlphaFoldDB" id="A0AAV2SDB0"/>
<dbReference type="Gene3D" id="3.50.50.60">
    <property type="entry name" value="FAD/NAD(P)-binding domain"/>
    <property type="match status" value="1"/>
</dbReference>
<dbReference type="NCBIfam" id="TIGR01988">
    <property type="entry name" value="Ubi-OHases"/>
    <property type="match status" value="1"/>
</dbReference>
<dbReference type="Pfam" id="PF01494">
    <property type="entry name" value="FAD_binding_3"/>
    <property type="match status" value="1"/>
</dbReference>
<comment type="cofactor">
    <cofactor evidence="1">
        <name>FAD</name>
        <dbReference type="ChEBI" id="CHEBI:57692"/>
    </cofactor>
</comment>
<dbReference type="GO" id="GO:0005739">
    <property type="term" value="C:mitochondrion"/>
    <property type="evidence" value="ECO:0007669"/>
    <property type="project" value="TreeGrafter"/>
</dbReference>
<feature type="domain" description="FAD-binding" evidence="7">
    <location>
        <begin position="344"/>
        <end position="417"/>
    </location>
</feature>
<keyword evidence="6" id="KW-0503">Monooxygenase</keyword>
<dbReference type="InterPro" id="IPR010971">
    <property type="entry name" value="UbiH/COQ6"/>
</dbReference>
<evidence type="ECO:0000256" key="1">
    <source>
        <dbReference type="ARBA" id="ARBA00001974"/>
    </source>
</evidence>